<proteinExistence type="predicted"/>
<protein>
    <submittedName>
        <fullName evidence="1">Uncharacterized protein</fullName>
    </submittedName>
</protein>
<evidence type="ECO:0000313" key="2">
    <source>
        <dbReference type="Proteomes" id="UP000283523"/>
    </source>
</evidence>
<keyword evidence="2" id="KW-1185">Reference proteome</keyword>
<organism evidence="1 2">
    <name type="scientific">Fibrisoma montanum</name>
    <dbReference type="NCBI Taxonomy" id="2305895"/>
    <lineage>
        <taxon>Bacteria</taxon>
        <taxon>Pseudomonadati</taxon>
        <taxon>Bacteroidota</taxon>
        <taxon>Cytophagia</taxon>
        <taxon>Cytophagales</taxon>
        <taxon>Spirosomataceae</taxon>
        <taxon>Fibrisoma</taxon>
    </lineage>
</organism>
<gene>
    <name evidence="1" type="ORF">DYU11_06330</name>
</gene>
<name>A0A418MDY6_9BACT</name>
<comment type="caution">
    <text evidence="1">The sequence shown here is derived from an EMBL/GenBank/DDBJ whole genome shotgun (WGS) entry which is preliminary data.</text>
</comment>
<dbReference type="AlphaFoldDB" id="A0A418MDY6"/>
<evidence type="ECO:0000313" key="1">
    <source>
        <dbReference type="EMBL" id="RIV24933.1"/>
    </source>
</evidence>
<dbReference type="EMBL" id="QXED01000002">
    <property type="protein sequence ID" value="RIV24933.1"/>
    <property type="molecule type" value="Genomic_DNA"/>
</dbReference>
<sequence>MPVALFQLQIMQPLVLYSLLLVDHMNKRQAIPLSTFFSDAEQNAVEYIVSDSPLNDSYYIPPDAPQRIGAYQKIYQDERTSIYAHQH</sequence>
<accession>A0A418MDY6</accession>
<reference evidence="1 2" key="1">
    <citation type="submission" date="2018-08" db="EMBL/GenBank/DDBJ databases">
        <title>Fibrisoma montanum sp. nov., isolated from Danxia mountain soil.</title>
        <authorList>
            <person name="Huang Y."/>
        </authorList>
    </citation>
    <scope>NUCLEOTIDE SEQUENCE [LARGE SCALE GENOMIC DNA]</scope>
    <source>
        <strain evidence="1 2">HYT19</strain>
    </source>
</reference>
<dbReference type="Proteomes" id="UP000283523">
    <property type="component" value="Unassembled WGS sequence"/>
</dbReference>